<dbReference type="AlphaFoldDB" id="A0AAF0C4F6"/>
<dbReference type="RefSeq" id="WP_044831109.1">
    <property type="nucleotide sequence ID" value="NZ_CP059736.1"/>
</dbReference>
<organism evidence="1 2">
    <name type="scientific">Thalassomonas actiniarum</name>
    <dbReference type="NCBI Taxonomy" id="485447"/>
    <lineage>
        <taxon>Bacteria</taxon>
        <taxon>Pseudomonadati</taxon>
        <taxon>Pseudomonadota</taxon>
        <taxon>Gammaproteobacteria</taxon>
        <taxon>Alteromonadales</taxon>
        <taxon>Colwelliaceae</taxon>
        <taxon>Thalassomonas</taxon>
    </lineage>
</organism>
<dbReference type="KEGG" id="tact:SG35_031400"/>
<dbReference type="Proteomes" id="UP000032568">
    <property type="component" value="Chromosome pTact"/>
</dbReference>
<name>A0AAF0C4F6_9GAMM</name>
<evidence type="ECO:0000313" key="2">
    <source>
        <dbReference type="Proteomes" id="UP000032568"/>
    </source>
</evidence>
<reference evidence="1 2" key="2">
    <citation type="journal article" date="2022" name="Mar. Drugs">
        <title>Bioassay-Guided Fractionation Leads to the Detection of Cholic Acid Generated by the Rare Thalassomonas sp.</title>
        <authorList>
            <person name="Pheiffer F."/>
            <person name="Schneider Y.K."/>
            <person name="Hansen E.H."/>
            <person name="Andersen J.H."/>
            <person name="Isaksson J."/>
            <person name="Busche T."/>
            <person name="R C."/>
            <person name="Kalinowski J."/>
            <person name="Zyl L.V."/>
            <person name="Trindade M."/>
        </authorList>
    </citation>
    <scope>NUCLEOTIDE SEQUENCE [LARGE SCALE GENOMIC DNA]</scope>
    <source>
        <strain evidence="1 2">A5K-106</strain>
    </source>
</reference>
<sequence>MNINNPVEDSGSQAVATQPQAAKSTLFTTIKNKLIEHYLGVFLTLMTAASGASAIKANSAANSLAHVSKYIQELEMTSDKIKNDALRINTALNNIGELGKLNTTLNNNFLEIKPKQKQLENALNHYSGEFWSSHNTLALKDEEQKRKLFEISQEFTKLLAAVNSIDNTLFISGKYAPLIEATNTQLIRELKNLNAYFANDQVNLVEHKVFDEKKGY</sequence>
<keyword evidence="2" id="KW-1185">Reference proteome</keyword>
<proteinExistence type="predicted"/>
<gene>
    <name evidence="1" type="ORF">SG35_031400</name>
</gene>
<reference evidence="1 2" key="1">
    <citation type="journal article" date="2015" name="Genome Announc.">
        <title>Draft Genome Sequences of Marine Isolates of Thalassomonas viridans and Thalassomonas actiniarum.</title>
        <authorList>
            <person name="Olonade I."/>
            <person name="van Zyl L.J."/>
            <person name="Trindade M."/>
        </authorList>
    </citation>
    <scope>NUCLEOTIDE SEQUENCE [LARGE SCALE GENOMIC DNA]</scope>
    <source>
        <strain evidence="1 2">A5K-106</strain>
    </source>
</reference>
<dbReference type="EMBL" id="CP059736">
    <property type="protein sequence ID" value="WDE02262.1"/>
    <property type="molecule type" value="Genomic_DNA"/>
</dbReference>
<accession>A0AAF0C4F6</accession>
<protein>
    <submittedName>
        <fullName evidence="1">Uncharacterized protein</fullName>
    </submittedName>
</protein>
<evidence type="ECO:0000313" key="1">
    <source>
        <dbReference type="EMBL" id="WDE02262.1"/>
    </source>
</evidence>